<proteinExistence type="predicted"/>
<dbReference type="EMBL" id="MH791412">
    <property type="protein sequence ID" value="QAY00879.1"/>
    <property type="molecule type" value="Genomic_DNA"/>
</dbReference>
<dbReference type="Proteomes" id="UP000289670">
    <property type="component" value="Segment"/>
</dbReference>
<accession>A0A411BGU8</accession>
<dbReference type="SUPFAM" id="SSF54171">
    <property type="entry name" value="DNA-binding domain"/>
    <property type="match status" value="1"/>
</dbReference>
<dbReference type="InterPro" id="IPR016177">
    <property type="entry name" value="DNA-bd_dom_sf"/>
</dbReference>
<keyword evidence="3" id="KW-1185">Reference proteome</keyword>
<dbReference type="InterPro" id="IPR044925">
    <property type="entry name" value="His-Me_finger_sf"/>
</dbReference>
<organism evidence="2 3">
    <name type="scientific">Salmonella phage SeSz-2</name>
    <dbReference type="NCBI Taxonomy" id="2419753"/>
    <lineage>
        <taxon>Viruses</taxon>
        <taxon>Duplodnaviria</taxon>
        <taxon>Heunggongvirae</taxon>
        <taxon>Uroviricota</taxon>
        <taxon>Caudoviricetes</taxon>
        <taxon>Skatevirus</taxon>
        <taxon>Skatevirus SeSz2</taxon>
    </lineage>
</organism>
<evidence type="ECO:0000313" key="3">
    <source>
        <dbReference type="Proteomes" id="UP000289670"/>
    </source>
</evidence>
<gene>
    <name evidence="2" type="ORF">SeSz2_20</name>
</gene>
<reference evidence="2 3" key="1">
    <citation type="submission" date="2018-08" db="EMBL/GenBank/DDBJ databases">
        <title>SeSz_2, Complete genome sequences of 3 novel enterobacteria, Pakpunavirus like phages.</title>
        <authorList>
            <person name="Yuan S."/>
            <person name="Ma Y."/>
            <person name="Liu Q."/>
        </authorList>
    </citation>
    <scope>NUCLEOTIDE SEQUENCE [LARGE SCALE GENOMIC DNA]</scope>
</reference>
<dbReference type="GO" id="GO:0004519">
    <property type="term" value="F:endonuclease activity"/>
    <property type="evidence" value="ECO:0007669"/>
    <property type="project" value="UniProtKB-KW"/>
</dbReference>
<dbReference type="Gene3D" id="3.90.75.20">
    <property type="match status" value="1"/>
</dbReference>
<evidence type="ECO:0000313" key="2">
    <source>
        <dbReference type="EMBL" id="QAY00879.1"/>
    </source>
</evidence>
<keyword evidence="2" id="KW-0378">Hydrolase</keyword>
<dbReference type="InterPro" id="IPR003615">
    <property type="entry name" value="HNH_nuc"/>
</dbReference>
<keyword evidence="2" id="KW-0540">Nuclease</keyword>
<feature type="domain" description="HNH nuclease" evidence="1">
    <location>
        <begin position="56"/>
        <end position="100"/>
    </location>
</feature>
<evidence type="ECO:0000259" key="1">
    <source>
        <dbReference type="Pfam" id="PF13392"/>
    </source>
</evidence>
<name>A0A411BGU8_9CAUD</name>
<keyword evidence="2" id="KW-0255">Endonuclease</keyword>
<dbReference type="GO" id="GO:0003677">
    <property type="term" value="F:DNA binding"/>
    <property type="evidence" value="ECO:0007669"/>
    <property type="project" value="InterPro"/>
</dbReference>
<protein>
    <submittedName>
        <fullName evidence="2">Putative endonuclease protein</fullName>
    </submittedName>
</protein>
<dbReference type="SUPFAM" id="SSF54060">
    <property type="entry name" value="His-Me finger endonucleases"/>
    <property type="match status" value="1"/>
</dbReference>
<dbReference type="Pfam" id="PF13392">
    <property type="entry name" value="HNH_3"/>
    <property type="match status" value="1"/>
</dbReference>
<sequence>MLAENRELKWDDVFDYSDVVLSWKIKPCKNMKKSSPAGTMRNDGYLQVRFMNKIHLIHRIVWEMFNGEIPDGMQIDHINHDRSDNRIQNLRMVTKISNGRNLTKKINNTSGVTGVSWYKSRKKWRVQIMVDRKNIHIGYFSDFESAVAARISANERYGFHKNHGMNC</sequence>